<organism evidence="2 3">
    <name type="scientific">Cannabis sativa</name>
    <name type="common">Hemp</name>
    <name type="synonym">Marijuana</name>
    <dbReference type="NCBI Taxonomy" id="3483"/>
    <lineage>
        <taxon>Eukaryota</taxon>
        <taxon>Viridiplantae</taxon>
        <taxon>Streptophyta</taxon>
        <taxon>Embryophyta</taxon>
        <taxon>Tracheophyta</taxon>
        <taxon>Spermatophyta</taxon>
        <taxon>Magnoliopsida</taxon>
        <taxon>eudicotyledons</taxon>
        <taxon>Gunneridae</taxon>
        <taxon>Pentapetalae</taxon>
        <taxon>rosids</taxon>
        <taxon>fabids</taxon>
        <taxon>Rosales</taxon>
        <taxon>Cannabaceae</taxon>
        <taxon>Cannabis</taxon>
    </lineage>
</organism>
<feature type="region of interest" description="Disordered" evidence="1">
    <location>
        <begin position="90"/>
        <end position="119"/>
    </location>
</feature>
<accession>A0A803QC36</accession>
<dbReference type="Gramene" id="evm.model.08.700">
    <property type="protein sequence ID" value="cds.evm.model.08.700"/>
    <property type="gene ID" value="evm.TU.08.700"/>
</dbReference>
<dbReference type="Proteomes" id="UP000596661">
    <property type="component" value="Chromosome 8"/>
</dbReference>
<proteinExistence type="predicted"/>
<reference evidence="2" key="2">
    <citation type="submission" date="2021-03" db="UniProtKB">
        <authorList>
            <consortium name="EnsemblPlants"/>
        </authorList>
    </citation>
    <scope>IDENTIFICATION</scope>
</reference>
<dbReference type="EnsemblPlants" id="evm.model.08.700">
    <property type="protein sequence ID" value="cds.evm.model.08.700"/>
    <property type="gene ID" value="evm.TU.08.700"/>
</dbReference>
<protein>
    <submittedName>
        <fullName evidence="2">Uncharacterized protein</fullName>
    </submittedName>
</protein>
<sequence>MAQEVLQLPLDDWNISLLAIEANFITYKIYPSDQGQGAEQAVGEPMPAYEGGVTSEQETLRVPQGDQVPIERAIRIRDSPEKMMLCALKKRSGDASGQKSPVKCSKVDDMPPKSIIPSTKTPQLTVEKSLVIPPTEVYEEAVSNVNPLAKKNSKSKSTVAPSKGSKGGSTDGLGLPKPLATPTILNLETKKRKEMLQFY</sequence>
<keyword evidence="3" id="KW-1185">Reference proteome</keyword>
<dbReference type="AlphaFoldDB" id="A0A803QC36"/>
<evidence type="ECO:0000313" key="2">
    <source>
        <dbReference type="EnsemblPlants" id="cds.evm.model.08.700"/>
    </source>
</evidence>
<reference evidence="2" key="1">
    <citation type="submission" date="2018-11" db="EMBL/GenBank/DDBJ databases">
        <authorList>
            <person name="Grassa J C."/>
        </authorList>
    </citation>
    <scope>NUCLEOTIDE SEQUENCE [LARGE SCALE GENOMIC DNA]</scope>
</reference>
<name>A0A803QC36_CANSA</name>
<evidence type="ECO:0000256" key="1">
    <source>
        <dbReference type="SAM" id="MobiDB-lite"/>
    </source>
</evidence>
<dbReference type="EMBL" id="UZAU01000690">
    <property type="status" value="NOT_ANNOTATED_CDS"/>
    <property type="molecule type" value="Genomic_DNA"/>
</dbReference>
<feature type="region of interest" description="Disordered" evidence="1">
    <location>
        <begin position="149"/>
        <end position="182"/>
    </location>
</feature>
<evidence type="ECO:0000313" key="3">
    <source>
        <dbReference type="Proteomes" id="UP000596661"/>
    </source>
</evidence>